<proteinExistence type="predicted"/>
<dbReference type="RefSeq" id="WP_222992543.1">
    <property type="nucleotide sequence ID" value="NZ_JAINVV010000012.1"/>
</dbReference>
<dbReference type="SUPFAM" id="SSF161084">
    <property type="entry name" value="MAPEG domain-like"/>
    <property type="match status" value="1"/>
</dbReference>
<gene>
    <name evidence="6" type="ORF">K7G82_24235</name>
</gene>
<evidence type="ECO:0000313" key="6">
    <source>
        <dbReference type="EMBL" id="MBY8825436.1"/>
    </source>
</evidence>
<organism evidence="6 7">
    <name type="scientific">Sphingomonas colocasiae</name>
    <dbReference type="NCBI Taxonomy" id="1848973"/>
    <lineage>
        <taxon>Bacteria</taxon>
        <taxon>Pseudomonadati</taxon>
        <taxon>Pseudomonadota</taxon>
        <taxon>Alphaproteobacteria</taxon>
        <taxon>Sphingomonadales</taxon>
        <taxon>Sphingomonadaceae</taxon>
        <taxon>Sphingomonas</taxon>
    </lineage>
</organism>
<dbReference type="InterPro" id="IPR023352">
    <property type="entry name" value="MAPEG-like_dom_sf"/>
</dbReference>
<dbReference type="PANTHER" id="PTHR35814:SF1">
    <property type="entry name" value="GLUTATHIONE S-TRANSFERASE-RELATED"/>
    <property type="match status" value="1"/>
</dbReference>
<evidence type="ECO:0000256" key="4">
    <source>
        <dbReference type="ARBA" id="ARBA00023136"/>
    </source>
</evidence>
<dbReference type="Gene3D" id="1.20.120.550">
    <property type="entry name" value="Membrane associated eicosanoid/glutathione metabolism-like domain"/>
    <property type="match status" value="1"/>
</dbReference>
<feature type="transmembrane region" description="Helical" evidence="5">
    <location>
        <begin position="6"/>
        <end position="23"/>
    </location>
</feature>
<keyword evidence="2 5" id="KW-0812">Transmembrane</keyword>
<feature type="transmembrane region" description="Helical" evidence="5">
    <location>
        <begin position="77"/>
        <end position="94"/>
    </location>
</feature>
<sequence>MIILPVTLTIAGAAALLNIWLAMRTGRLRVSEKVSIGDGGNPRLLARMRAHANFVEYTPFFLILLGLIELARGTSPWLWGIGVVYILARIAHAFGMDAEKPGKLRLIGIAATFIALIVLAGWALTIPYFGFKPTVTEIAAVG</sequence>
<dbReference type="EMBL" id="JAINVV010000012">
    <property type="protein sequence ID" value="MBY8825436.1"/>
    <property type="molecule type" value="Genomic_DNA"/>
</dbReference>
<feature type="transmembrane region" description="Helical" evidence="5">
    <location>
        <begin position="106"/>
        <end position="129"/>
    </location>
</feature>
<comment type="subcellular location">
    <subcellularLocation>
        <location evidence="1">Membrane</location>
    </subcellularLocation>
</comment>
<evidence type="ECO:0000256" key="2">
    <source>
        <dbReference type="ARBA" id="ARBA00022692"/>
    </source>
</evidence>
<keyword evidence="7" id="KW-1185">Reference proteome</keyword>
<accession>A0ABS7PWA9</accession>
<keyword evidence="3 5" id="KW-1133">Transmembrane helix</keyword>
<dbReference type="Pfam" id="PF01124">
    <property type="entry name" value="MAPEG"/>
    <property type="match status" value="1"/>
</dbReference>
<dbReference type="Proteomes" id="UP000706039">
    <property type="component" value="Unassembled WGS sequence"/>
</dbReference>
<feature type="transmembrane region" description="Helical" evidence="5">
    <location>
        <begin position="54"/>
        <end position="71"/>
    </location>
</feature>
<comment type="caution">
    <text evidence="6">The sequence shown here is derived from an EMBL/GenBank/DDBJ whole genome shotgun (WGS) entry which is preliminary data.</text>
</comment>
<dbReference type="PANTHER" id="PTHR35814">
    <property type="match status" value="1"/>
</dbReference>
<name>A0ABS7PWA9_9SPHN</name>
<evidence type="ECO:0000256" key="5">
    <source>
        <dbReference type="SAM" id="Phobius"/>
    </source>
</evidence>
<evidence type="ECO:0000256" key="3">
    <source>
        <dbReference type="ARBA" id="ARBA00022989"/>
    </source>
</evidence>
<dbReference type="InterPro" id="IPR001129">
    <property type="entry name" value="Membr-assoc_MAPEG"/>
</dbReference>
<reference evidence="6 7" key="1">
    <citation type="submission" date="2021-08" db="EMBL/GenBank/DDBJ databases">
        <authorList>
            <person name="Tuo L."/>
        </authorList>
    </citation>
    <scope>NUCLEOTIDE SEQUENCE [LARGE SCALE GENOMIC DNA]</scope>
    <source>
        <strain evidence="6 7">JCM 31229</strain>
    </source>
</reference>
<keyword evidence="4 5" id="KW-0472">Membrane</keyword>
<evidence type="ECO:0000256" key="1">
    <source>
        <dbReference type="ARBA" id="ARBA00004370"/>
    </source>
</evidence>
<protein>
    <submittedName>
        <fullName evidence="6">MAPEG family protein</fullName>
    </submittedName>
</protein>
<evidence type="ECO:0000313" key="7">
    <source>
        <dbReference type="Proteomes" id="UP000706039"/>
    </source>
</evidence>